<organism evidence="2 3">
    <name type="scientific">Reticulomyxa filosa</name>
    <dbReference type="NCBI Taxonomy" id="46433"/>
    <lineage>
        <taxon>Eukaryota</taxon>
        <taxon>Sar</taxon>
        <taxon>Rhizaria</taxon>
        <taxon>Retaria</taxon>
        <taxon>Foraminifera</taxon>
        <taxon>Monothalamids</taxon>
        <taxon>Reticulomyxidae</taxon>
        <taxon>Reticulomyxa</taxon>
    </lineage>
</organism>
<evidence type="ECO:0000259" key="1">
    <source>
        <dbReference type="Pfam" id="PF23210"/>
    </source>
</evidence>
<dbReference type="PANTHER" id="PTHR23120:SF42">
    <property type="entry name" value="MAESTRO HEAT-LIKE REPEAT FAMILY MEMBER 3"/>
    <property type="match status" value="1"/>
</dbReference>
<evidence type="ECO:0000313" key="2">
    <source>
        <dbReference type="EMBL" id="ETO19398.1"/>
    </source>
</evidence>
<accession>X6N0K3</accession>
<keyword evidence="3" id="KW-1185">Reference proteome</keyword>
<sequence length="241" mass="27470">MCVCEVNLPKPAAILARLFVVLNRPNLQKRYGQHICSCMQHIGGIIHESLKETWEENFKILENFLEEKRGEEMEKKFGTMVLKLFKETCAQLKGDDTMIQQIGDSLYEQWLSYNGMKDLQETVLVYLGQVLQYSSYQSWIRKRVEESFDMIEPGVVEHQEGLALGLGLCAGEHIDIVLLRCSETAKSLVLLQTYLINNHDYMYMYVCICVFLVSLEKKSSGFLGLGGKKAAPGHKEKKACC</sequence>
<dbReference type="EMBL" id="ASPP01013695">
    <property type="protein sequence ID" value="ETO19398.1"/>
    <property type="molecule type" value="Genomic_DNA"/>
</dbReference>
<gene>
    <name evidence="2" type="ORF">RFI_17831</name>
</gene>
<dbReference type="Pfam" id="PF23210">
    <property type="entry name" value="HEAT_Maestro_2"/>
    <property type="match status" value="1"/>
</dbReference>
<dbReference type="InterPro" id="IPR055408">
    <property type="entry name" value="HEAT_MROH2B-like"/>
</dbReference>
<dbReference type="GO" id="GO:0005737">
    <property type="term" value="C:cytoplasm"/>
    <property type="evidence" value="ECO:0007669"/>
    <property type="project" value="TreeGrafter"/>
</dbReference>
<protein>
    <recommendedName>
        <fullName evidence="1">MROH2B-like HEAT-repeats domain-containing protein</fullName>
    </recommendedName>
</protein>
<dbReference type="OrthoDB" id="1884734at2759"/>
<dbReference type="Proteomes" id="UP000023152">
    <property type="component" value="Unassembled WGS sequence"/>
</dbReference>
<dbReference type="AlphaFoldDB" id="X6N0K3"/>
<feature type="domain" description="MROH2B-like HEAT-repeats" evidence="1">
    <location>
        <begin position="5"/>
        <end position="187"/>
    </location>
</feature>
<dbReference type="InterPro" id="IPR045206">
    <property type="entry name" value="Maestro_heat-like_prot"/>
</dbReference>
<proteinExistence type="predicted"/>
<evidence type="ECO:0000313" key="3">
    <source>
        <dbReference type="Proteomes" id="UP000023152"/>
    </source>
</evidence>
<comment type="caution">
    <text evidence="2">The sequence shown here is derived from an EMBL/GenBank/DDBJ whole genome shotgun (WGS) entry which is preliminary data.</text>
</comment>
<dbReference type="PANTHER" id="PTHR23120">
    <property type="entry name" value="MAESTRO-RELATED HEAT DOMAIN-CONTAINING"/>
    <property type="match status" value="1"/>
</dbReference>
<name>X6N0K3_RETFI</name>
<reference evidence="2 3" key="1">
    <citation type="journal article" date="2013" name="Curr. Biol.">
        <title>The Genome of the Foraminiferan Reticulomyxa filosa.</title>
        <authorList>
            <person name="Glockner G."/>
            <person name="Hulsmann N."/>
            <person name="Schleicher M."/>
            <person name="Noegel A.A."/>
            <person name="Eichinger L."/>
            <person name="Gallinger C."/>
            <person name="Pawlowski J."/>
            <person name="Sierra R."/>
            <person name="Euteneuer U."/>
            <person name="Pillet L."/>
            <person name="Moustafa A."/>
            <person name="Platzer M."/>
            <person name="Groth M."/>
            <person name="Szafranski K."/>
            <person name="Schliwa M."/>
        </authorList>
    </citation>
    <scope>NUCLEOTIDE SEQUENCE [LARGE SCALE GENOMIC DNA]</scope>
</reference>